<dbReference type="SUPFAM" id="SSF53328">
    <property type="entry name" value="Formyltransferase"/>
    <property type="match status" value="1"/>
</dbReference>
<organism evidence="2">
    <name type="scientific">Geobacter sp. (strain M21)</name>
    <dbReference type="NCBI Taxonomy" id="443144"/>
    <lineage>
        <taxon>Bacteria</taxon>
        <taxon>Pseudomonadati</taxon>
        <taxon>Thermodesulfobacteriota</taxon>
        <taxon>Desulfuromonadia</taxon>
        <taxon>Geobacterales</taxon>
        <taxon>Geobacteraceae</taxon>
        <taxon>Geobacter</taxon>
    </lineage>
</organism>
<dbReference type="InterPro" id="IPR036477">
    <property type="entry name" value="Formyl_transf_N_sf"/>
</dbReference>
<dbReference type="InterPro" id="IPR002376">
    <property type="entry name" value="Formyl_transf_N"/>
</dbReference>
<proteinExistence type="predicted"/>
<keyword evidence="2" id="KW-0808">Transferase</keyword>
<dbReference type="EMBL" id="CP001661">
    <property type="protein sequence ID" value="ACT18638.1"/>
    <property type="molecule type" value="Genomic_DNA"/>
</dbReference>
<dbReference type="STRING" id="443144.GM21_2599"/>
<reference evidence="2" key="1">
    <citation type="submission" date="2009-07" db="EMBL/GenBank/DDBJ databases">
        <title>Complete sequence of Geobacter sp. M21.</title>
        <authorList>
            <consortium name="US DOE Joint Genome Institute"/>
            <person name="Lucas S."/>
            <person name="Copeland A."/>
            <person name="Lapidus A."/>
            <person name="Glavina del Rio T."/>
            <person name="Dalin E."/>
            <person name="Tice H."/>
            <person name="Bruce D."/>
            <person name="Goodwin L."/>
            <person name="Pitluck S."/>
            <person name="Saunders E."/>
            <person name="Brettin T."/>
            <person name="Detter J.C."/>
            <person name="Han C."/>
            <person name="Larimer F."/>
            <person name="Land M."/>
            <person name="Hauser L."/>
            <person name="Kyrpides N."/>
            <person name="Ovchinnikova G."/>
            <person name="Lovley D."/>
        </authorList>
    </citation>
    <scope>NUCLEOTIDE SEQUENCE [LARGE SCALE GENOMIC DNA]</scope>
    <source>
        <strain evidence="2">M21</strain>
    </source>
</reference>
<dbReference type="AlphaFoldDB" id="C6E0L4"/>
<dbReference type="Gene3D" id="3.40.50.12230">
    <property type="match status" value="1"/>
</dbReference>
<dbReference type="OrthoDB" id="5405975at2"/>
<dbReference type="PANTHER" id="PTHR11138:SF5">
    <property type="entry name" value="METHIONYL-TRNA FORMYLTRANSFERASE, MITOCHONDRIAL"/>
    <property type="match status" value="1"/>
</dbReference>
<dbReference type="HOGENOM" id="CLU_033347_2_0_7"/>
<evidence type="ECO:0000313" key="2">
    <source>
        <dbReference type="EMBL" id="ACT18638.1"/>
    </source>
</evidence>
<evidence type="ECO:0000259" key="1">
    <source>
        <dbReference type="Pfam" id="PF00551"/>
    </source>
</evidence>
<dbReference type="GO" id="GO:0004479">
    <property type="term" value="F:methionyl-tRNA formyltransferase activity"/>
    <property type="evidence" value="ECO:0007669"/>
    <property type="project" value="TreeGrafter"/>
</dbReference>
<feature type="domain" description="Formyl transferase N-terminal" evidence="1">
    <location>
        <begin position="56"/>
        <end position="156"/>
    </location>
</feature>
<dbReference type="eggNOG" id="COG0223">
    <property type="taxonomic scope" value="Bacteria"/>
</dbReference>
<dbReference type="CDD" id="cd08369">
    <property type="entry name" value="FMT_core"/>
    <property type="match status" value="1"/>
</dbReference>
<sequence length="242" mass="27705">MNIILCGYHWTGCKALDLLDKQGHNIFVFTHESPYYVPSLSALCIDRNIPFSYENISKAKLPFVPDVICSVYYRYIISTKVISCCDGKIFNLHPSILPKYRGCSSVTWAIINNEQETGFSYHYIDSGCDTGNIILQKPIKIENWDTQLSLFNRVMFHSMLFFDKALEMVVSGFEGIQQTGDSSFYKRGCPYNGVINGNWEIAYIERFIRAMYNPPYPPAIFNGKEIRTLEDYLSVGSIKTND</sequence>
<dbReference type="Pfam" id="PF00551">
    <property type="entry name" value="Formyl_trans_N"/>
    <property type="match status" value="1"/>
</dbReference>
<dbReference type="PANTHER" id="PTHR11138">
    <property type="entry name" value="METHIONYL-TRNA FORMYLTRANSFERASE"/>
    <property type="match status" value="1"/>
</dbReference>
<name>C6E0L4_GEOSM</name>
<accession>C6E0L4</accession>
<dbReference type="GO" id="GO:0005829">
    <property type="term" value="C:cytosol"/>
    <property type="evidence" value="ECO:0007669"/>
    <property type="project" value="TreeGrafter"/>
</dbReference>
<gene>
    <name evidence="2" type="ordered locus">GM21_2599</name>
</gene>
<protein>
    <submittedName>
        <fullName evidence="2">Formyl transferase domain protein</fullName>
    </submittedName>
</protein>
<dbReference type="KEGG" id="gem:GM21_2599"/>